<keyword evidence="1" id="KW-0732">Signal</keyword>
<evidence type="ECO:0008006" key="4">
    <source>
        <dbReference type="Google" id="ProtNLM"/>
    </source>
</evidence>
<organism evidence="2 3">
    <name type="scientific">Bremia lactucae</name>
    <name type="common">Lettuce downy mildew</name>
    <dbReference type="NCBI Taxonomy" id="4779"/>
    <lineage>
        <taxon>Eukaryota</taxon>
        <taxon>Sar</taxon>
        <taxon>Stramenopiles</taxon>
        <taxon>Oomycota</taxon>
        <taxon>Peronosporomycetes</taxon>
        <taxon>Peronosporales</taxon>
        <taxon>Peronosporaceae</taxon>
        <taxon>Bremia</taxon>
    </lineage>
</organism>
<evidence type="ECO:0000313" key="3">
    <source>
        <dbReference type="Proteomes" id="UP000294530"/>
    </source>
</evidence>
<feature type="chain" id="PRO_5038145354" description="RxLR effector protein" evidence="1">
    <location>
        <begin position="17"/>
        <end position="593"/>
    </location>
</feature>
<dbReference type="GeneID" id="94343957"/>
<sequence>MVKACWGSVILMCTLALHPYNEIAQAQEESVLRAVNASTKGEVLQSHFEERAPSDTDLARVAASFAEQIHNYIRSAHILNVFSQKKVQNMYRNWHISQKESLQKINPAMKNDKVLEALSDEFQAKFSNSQRAVIISACKGMASTPITRSMYVARILLFKEWMAMSPEQVFDMLGLDASHSNFLTDPLLELFVMFLEKHNKTYKVVRDKLMEAYIGDRGALIQLLKDGGDIGAEVFKIMPKGWENITDNRPRELLRELYLDQLPFKNLLRSDDLKHWCKSVQEIGYNPYRILLDKLLNEMDELNFVKELDAASNQALSNFLDVFLAGLENALYERWNQVEKLTALKVAKVKLQLDLTAATDFFQRPLCRIYLSYIKYCKGNVHKVILRKLRKFYEGVPQMIQAAREADPRIASIVTIAYDEYWKTYKLEVAFNDLKLKEDVLRSPWFTYWLELAVVKSSDADYAASLVLKFVRKNYSEQAAASLLKSAIETAPSEKVKDLLSLILIKYIRKQRSLDVFKGLELDKAKGNLFNDHFMLCWIIASDGLHEGIRLRPFTMVYERNYLLELSESATTNTGDAVKQFANEMIKYLNSNK</sequence>
<evidence type="ECO:0000313" key="2">
    <source>
        <dbReference type="EMBL" id="TDH70259.1"/>
    </source>
</evidence>
<dbReference type="RefSeq" id="XP_067819758.1">
    <property type="nucleotide sequence ID" value="XM_067958286.1"/>
</dbReference>
<accession>A0A976IFZ0</accession>
<comment type="caution">
    <text evidence="2">The sequence shown here is derived from an EMBL/GenBank/DDBJ whole genome shotgun (WGS) entry which is preliminary data.</text>
</comment>
<dbReference type="KEGG" id="blac:94343957"/>
<evidence type="ECO:0000256" key="1">
    <source>
        <dbReference type="SAM" id="SignalP"/>
    </source>
</evidence>
<name>A0A976IFZ0_BRELC</name>
<reference evidence="2 3" key="1">
    <citation type="journal article" date="2021" name="Genome Biol.">
        <title>AFLAP: assembly-free linkage analysis pipeline using k-mers from genome sequencing data.</title>
        <authorList>
            <person name="Fletcher K."/>
            <person name="Zhang L."/>
            <person name="Gil J."/>
            <person name="Han R."/>
            <person name="Cavanaugh K."/>
            <person name="Michelmore R."/>
        </authorList>
    </citation>
    <scope>NUCLEOTIDE SEQUENCE [LARGE SCALE GENOMIC DNA]</scope>
    <source>
        <strain evidence="2 3">SF5</strain>
    </source>
</reference>
<dbReference type="Proteomes" id="UP000294530">
    <property type="component" value="Unassembled WGS sequence"/>
</dbReference>
<feature type="signal peptide" evidence="1">
    <location>
        <begin position="1"/>
        <end position="16"/>
    </location>
</feature>
<dbReference type="AlphaFoldDB" id="A0A976IFZ0"/>
<dbReference type="EMBL" id="SHOA02000010">
    <property type="protein sequence ID" value="TDH70259.1"/>
    <property type="molecule type" value="Genomic_DNA"/>
</dbReference>
<gene>
    <name evidence="2" type="ORF">CCR75_000178</name>
</gene>
<proteinExistence type="predicted"/>
<dbReference type="OrthoDB" id="101245at2759"/>
<protein>
    <recommendedName>
        <fullName evidence="4">RxLR effector protein</fullName>
    </recommendedName>
</protein>
<keyword evidence="3" id="KW-1185">Reference proteome</keyword>